<organism evidence="1">
    <name type="scientific">marine metagenome</name>
    <dbReference type="NCBI Taxonomy" id="408172"/>
    <lineage>
        <taxon>unclassified sequences</taxon>
        <taxon>metagenomes</taxon>
        <taxon>ecological metagenomes</taxon>
    </lineage>
</organism>
<dbReference type="SUPFAM" id="SSF57903">
    <property type="entry name" value="FYVE/PHD zinc finger"/>
    <property type="match status" value="1"/>
</dbReference>
<dbReference type="InterPro" id="IPR011011">
    <property type="entry name" value="Znf_FYVE_PHD"/>
</dbReference>
<sequence length="55" mass="6257">VEENCNICGKAVSRFQAYKMVCVHCKEVVCRQCQVDVSNAKPHWKICRKCEGAIN</sequence>
<protein>
    <recommendedName>
        <fullName evidence="2">B box-type domain-containing protein</fullName>
    </recommendedName>
</protein>
<dbReference type="AlphaFoldDB" id="A0A381Q7H0"/>
<evidence type="ECO:0008006" key="2">
    <source>
        <dbReference type="Google" id="ProtNLM"/>
    </source>
</evidence>
<name>A0A381Q7H0_9ZZZZ</name>
<evidence type="ECO:0000313" key="1">
    <source>
        <dbReference type="EMBL" id="SUZ73987.1"/>
    </source>
</evidence>
<dbReference type="EMBL" id="UINC01001196">
    <property type="protein sequence ID" value="SUZ73987.1"/>
    <property type="molecule type" value="Genomic_DNA"/>
</dbReference>
<dbReference type="Gene3D" id="3.30.40.10">
    <property type="entry name" value="Zinc/RING finger domain, C3HC4 (zinc finger)"/>
    <property type="match status" value="1"/>
</dbReference>
<feature type="non-terminal residue" evidence="1">
    <location>
        <position position="1"/>
    </location>
</feature>
<gene>
    <name evidence="1" type="ORF">METZ01_LOCUS26841</name>
</gene>
<proteinExistence type="predicted"/>
<accession>A0A381Q7H0</accession>
<reference evidence="1" key="1">
    <citation type="submission" date="2018-05" db="EMBL/GenBank/DDBJ databases">
        <authorList>
            <person name="Lanie J.A."/>
            <person name="Ng W.-L."/>
            <person name="Kazmierczak K.M."/>
            <person name="Andrzejewski T.M."/>
            <person name="Davidsen T.M."/>
            <person name="Wayne K.J."/>
            <person name="Tettelin H."/>
            <person name="Glass J.I."/>
            <person name="Rusch D."/>
            <person name="Podicherti R."/>
            <person name="Tsui H.-C.T."/>
            <person name="Winkler M.E."/>
        </authorList>
    </citation>
    <scope>NUCLEOTIDE SEQUENCE</scope>
</reference>
<dbReference type="InterPro" id="IPR013083">
    <property type="entry name" value="Znf_RING/FYVE/PHD"/>
</dbReference>